<reference evidence="1 3" key="2">
    <citation type="submission" date="2016-09" db="EMBL/GenBank/DDBJ databases">
        <title>Genome Sequence of Salegentibacter salarius,Isolated from a Marine Solar Saltern of the Yellow Sea in South Korea.</title>
        <authorList>
            <person name="Zheng Q."/>
            <person name="Liu Y."/>
        </authorList>
    </citation>
    <scope>NUCLEOTIDE SEQUENCE [LARGE SCALE GENOMIC DNA]</scope>
    <source>
        <strain evidence="1 3">KCTC 12974</strain>
    </source>
</reference>
<name>A0A2N0TZ87_9FLAO</name>
<evidence type="ECO:0000313" key="1">
    <source>
        <dbReference type="EMBL" id="OEY73231.1"/>
    </source>
</evidence>
<comment type="caution">
    <text evidence="2">The sequence shown here is derived from an EMBL/GenBank/DDBJ whole genome shotgun (WGS) entry which is preliminary data.</text>
</comment>
<evidence type="ECO:0000313" key="2">
    <source>
        <dbReference type="EMBL" id="PKD20051.1"/>
    </source>
</evidence>
<protein>
    <submittedName>
        <fullName evidence="2">Uncharacterized protein</fullName>
    </submittedName>
</protein>
<dbReference type="EMBL" id="MJBR01000009">
    <property type="protein sequence ID" value="OEY73231.1"/>
    <property type="molecule type" value="Genomic_DNA"/>
</dbReference>
<evidence type="ECO:0000313" key="4">
    <source>
        <dbReference type="Proteomes" id="UP000232533"/>
    </source>
</evidence>
<dbReference type="EMBL" id="LKTR01000011">
    <property type="protein sequence ID" value="PKD20051.1"/>
    <property type="molecule type" value="Genomic_DNA"/>
</dbReference>
<dbReference type="AlphaFoldDB" id="A0A2N0TZ87"/>
<gene>
    <name evidence="2" type="ORF">APR40_10125</name>
    <name evidence="1" type="ORF">BHS39_10145</name>
</gene>
<dbReference type="RefSeq" id="WP_070053526.1">
    <property type="nucleotide sequence ID" value="NZ_FVZF01000017.1"/>
</dbReference>
<dbReference type="Proteomes" id="UP000176009">
    <property type="component" value="Unassembled WGS sequence"/>
</dbReference>
<proteinExistence type="predicted"/>
<dbReference type="Proteomes" id="UP000232533">
    <property type="component" value="Unassembled WGS sequence"/>
</dbReference>
<dbReference type="OrthoDB" id="1453072at2"/>
<organism evidence="2 4">
    <name type="scientific">Salegentibacter salarius</name>
    <dbReference type="NCBI Taxonomy" id="435906"/>
    <lineage>
        <taxon>Bacteria</taxon>
        <taxon>Pseudomonadati</taxon>
        <taxon>Bacteroidota</taxon>
        <taxon>Flavobacteriia</taxon>
        <taxon>Flavobacteriales</taxon>
        <taxon>Flavobacteriaceae</taxon>
        <taxon>Salegentibacter</taxon>
    </lineage>
</organism>
<reference evidence="2 4" key="1">
    <citation type="submission" date="2015-10" db="EMBL/GenBank/DDBJ databases">
        <title>Draft genome sequence of Salegentibacter salinarum KCTC 12975.</title>
        <authorList>
            <person name="Lin W."/>
            <person name="Zheng Q."/>
        </authorList>
    </citation>
    <scope>NUCLEOTIDE SEQUENCE [LARGE SCALE GENOMIC DNA]</scope>
    <source>
        <strain evidence="2 4">KCTC 12974</strain>
    </source>
</reference>
<keyword evidence="3" id="KW-1185">Reference proteome</keyword>
<evidence type="ECO:0000313" key="3">
    <source>
        <dbReference type="Proteomes" id="UP000176009"/>
    </source>
</evidence>
<sequence length="165" mass="18997">MKFDPQMVDKSTPYSSLLNDDDLLLQTQKDKLPIDFPKSGSKTKSNFSNLTAFWKRLVSKPQSLPQSANSSISSILEDEKTISPTQIIKTVLSKKLELPLDSIKLSIALEKCNKIFHEDYPFDFILEYEGKRLGMILLDRCYNSENEEKLIYRFNSDLKSFEGLF</sequence>
<accession>A0A2N0TZ87</accession>